<feature type="compositionally biased region" description="Basic and acidic residues" evidence="1">
    <location>
        <begin position="17"/>
        <end position="50"/>
    </location>
</feature>
<dbReference type="Ensembl" id="ENSXETT00000118697">
    <property type="protein sequence ID" value="ENSXETP00000109180"/>
    <property type="gene ID" value="ENSXETG00000043442"/>
</dbReference>
<accession>A0A803JMJ7</accession>
<sequence>MEKEFSTQMEAEFVKIMAEESASKSEEEFKKQSEEESETQSEKDSETKSEEESETQSEQEAEKQASTSDDESFHKLLEKMRHRPDVTKAKDCFPLNPSISKKINIQIREEHSDRSVQQSQKDDDEGVSQATSQTGRLLNDPNRVGNADWCQCGLCIPMPTSLECICCYDIPKIFERIPEDAFCIIDNPEFDTEVTNHQRLDWGYRMTSFKITKQPRNSDYMRALRKIAYRAFTIWIYTYLGFQNRKPIPSCVVREIRSKFPDPKKKYTGFLLASDYFAEDMAYD</sequence>
<dbReference type="InParanoid" id="A0A803JMJ7"/>
<reference evidence="3" key="1">
    <citation type="journal article" date="2010" name="Science">
        <title>The genome of the Western clawed frog Xenopus tropicalis.</title>
        <authorList>
            <person name="Hellsten U."/>
            <person name="Harland R.M."/>
            <person name="Gilchrist M.J."/>
            <person name="Hendrix D."/>
            <person name="Jurka J."/>
            <person name="Kapitonov V."/>
            <person name="Ovcharenko I."/>
            <person name="Putnam N.H."/>
            <person name="Shu S."/>
            <person name="Taher L."/>
            <person name="Blitz I.L."/>
            <person name="Blumberg B."/>
            <person name="Dichmann D.S."/>
            <person name="Dubchak I."/>
            <person name="Amaya E."/>
            <person name="Detter J.C."/>
            <person name="Fletcher R."/>
            <person name="Gerhard D.S."/>
            <person name="Goodstein D."/>
            <person name="Graves T."/>
            <person name="Grigoriev I.V."/>
            <person name="Grimwood J."/>
            <person name="Kawashima T."/>
            <person name="Lindquist E."/>
            <person name="Lucas S.M."/>
            <person name="Mead P.E."/>
            <person name="Mitros T."/>
            <person name="Ogino H."/>
            <person name="Ohta Y."/>
            <person name="Poliakov A.V."/>
            <person name="Pollet N."/>
            <person name="Robert J."/>
            <person name="Salamov A."/>
            <person name="Sater A.K."/>
            <person name="Schmutz J."/>
            <person name="Terry A."/>
            <person name="Vize P.D."/>
            <person name="Warren W.C."/>
            <person name="Wells D."/>
            <person name="Wills A."/>
            <person name="Wilson R.K."/>
            <person name="Zimmerman L.B."/>
            <person name="Zorn A.M."/>
            <person name="Grainger R."/>
            <person name="Grammer T."/>
            <person name="Khokha M.K."/>
            <person name="Richardson P.M."/>
            <person name="Rokhsar D.S."/>
        </authorList>
    </citation>
    <scope>NUCLEOTIDE SEQUENCE [LARGE SCALE GENOMIC DNA]</scope>
    <source>
        <strain evidence="3">Nigerian</strain>
    </source>
</reference>
<feature type="region of interest" description="Disordered" evidence="1">
    <location>
        <begin position="109"/>
        <end position="139"/>
    </location>
</feature>
<protein>
    <recommendedName>
        <fullName evidence="2">P2X purinoreceptor 7 intracellular domain-containing protein</fullName>
    </recommendedName>
</protein>
<dbReference type="Pfam" id="PF20478">
    <property type="entry name" value="P2RX7_C"/>
    <property type="match status" value="1"/>
</dbReference>
<proteinExistence type="predicted"/>
<dbReference type="AlphaFoldDB" id="A0A803JMJ7"/>
<dbReference type="PANTHER" id="PTHR36981:SF7">
    <property type="entry name" value="P2X PURINOCEPTOR 7-LIKE ISOFORM X1"/>
    <property type="match status" value="1"/>
</dbReference>
<feature type="domain" description="P2X purinoreceptor 7 intracellular" evidence="2">
    <location>
        <begin position="117"/>
        <end position="270"/>
    </location>
</feature>
<evidence type="ECO:0000256" key="1">
    <source>
        <dbReference type="SAM" id="MobiDB-lite"/>
    </source>
</evidence>
<organism evidence="3">
    <name type="scientific">Xenopus tropicalis</name>
    <name type="common">Western clawed frog</name>
    <name type="synonym">Silurana tropicalis</name>
    <dbReference type="NCBI Taxonomy" id="8364"/>
    <lineage>
        <taxon>Eukaryota</taxon>
        <taxon>Metazoa</taxon>
        <taxon>Chordata</taxon>
        <taxon>Craniata</taxon>
        <taxon>Vertebrata</taxon>
        <taxon>Euteleostomi</taxon>
        <taxon>Amphibia</taxon>
        <taxon>Batrachia</taxon>
        <taxon>Anura</taxon>
        <taxon>Pipoidea</taxon>
        <taxon>Pipidae</taxon>
        <taxon>Xenopodinae</taxon>
        <taxon>Xenopus</taxon>
        <taxon>Silurana</taxon>
    </lineage>
</organism>
<dbReference type="InterPro" id="IPR046815">
    <property type="entry name" value="P2RX7_C"/>
</dbReference>
<feature type="region of interest" description="Disordered" evidence="1">
    <location>
        <begin position="1"/>
        <end position="71"/>
    </location>
</feature>
<dbReference type="GeneTree" id="ENSGT00990000205944"/>
<evidence type="ECO:0000259" key="2">
    <source>
        <dbReference type="Pfam" id="PF20478"/>
    </source>
</evidence>
<name>A0A803JMJ7_XENTR</name>
<evidence type="ECO:0000313" key="3">
    <source>
        <dbReference type="Ensembl" id="ENSXETP00000109180"/>
    </source>
</evidence>
<dbReference type="PANTHER" id="PTHR36981">
    <property type="entry name" value="ZGC:195170"/>
    <property type="match status" value="1"/>
</dbReference>
<reference evidence="3" key="2">
    <citation type="submission" date="2021-03" db="UniProtKB">
        <authorList>
            <consortium name="Ensembl"/>
        </authorList>
    </citation>
    <scope>IDENTIFICATION</scope>
</reference>